<dbReference type="RefSeq" id="WP_183416788.1">
    <property type="nucleotide sequence ID" value="NZ_JACHXA010000006.1"/>
</dbReference>
<dbReference type="Proteomes" id="UP000581135">
    <property type="component" value="Unassembled WGS sequence"/>
</dbReference>
<comment type="similarity">
    <text evidence="1 2">Belongs to the UPF0301 (AlgH) family.</text>
</comment>
<dbReference type="HAMAP" id="MF_00758">
    <property type="entry name" value="UPF0301"/>
    <property type="match status" value="1"/>
</dbReference>
<proteinExistence type="inferred from homology"/>
<organism evidence="4 5">
    <name type="scientific">Limibacillus halophilus</name>
    <dbReference type="NCBI Taxonomy" id="1579333"/>
    <lineage>
        <taxon>Bacteria</taxon>
        <taxon>Pseudomonadati</taxon>
        <taxon>Pseudomonadota</taxon>
        <taxon>Alphaproteobacteria</taxon>
        <taxon>Rhodospirillales</taxon>
        <taxon>Rhodovibrionaceae</taxon>
        <taxon>Limibacillus</taxon>
    </lineage>
</organism>
<dbReference type="PANTHER" id="PTHR30327:SF1">
    <property type="entry name" value="UPF0301 PROTEIN YQGE"/>
    <property type="match status" value="1"/>
</dbReference>
<dbReference type="SUPFAM" id="SSF143456">
    <property type="entry name" value="VC0467-like"/>
    <property type="match status" value="1"/>
</dbReference>
<reference evidence="4 5" key="1">
    <citation type="submission" date="2020-08" db="EMBL/GenBank/DDBJ databases">
        <title>Genomic Encyclopedia of Type Strains, Phase III (KMG-III): the genomes of soil and plant-associated and newly described type strains.</title>
        <authorList>
            <person name="Whitman W."/>
        </authorList>
    </citation>
    <scope>NUCLEOTIDE SEQUENCE [LARGE SCALE GENOMIC DNA]</scope>
    <source>
        <strain evidence="4 5">CECT 8803</strain>
    </source>
</reference>
<dbReference type="PANTHER" id="PTHR30327">
    <property type="entry name" value="UNCHARACTERIZED PROTEIN YQGE"/>
    <property type="match status" value="1"/>
</dbReference>
<evidence type="ECO:0000256" key="1">
    <source>
        <dbReference type="ARBA" id="ARBA00009600"/>
    </source>
</evidence>
<dbReference type="NCBIfam" id="NF001268">
    <property type="entry name" value="PRK00228.1-4"/>
    <property type="match status" value="1"/>
</dbReference>
<comment type="caution">
    <text evidence="4">The sequence shown here is derived from an EMBL/GenBank/DDBJ whole genome shotgun (WGS) entry which is preliminary data.</text>
</comment>
<feature type="compositionally biased region" description="Basic and acidic residues" evidence="3">
    <location>
        <begin position="1"/>
        <end position="12"/>
    </location>
</feature>
<keyword evidence="5" id="KW-1185">Reference proteome</keyword>
<gene>
    <name evidence="4" type="ORF">FHR98_002264</name>
</gene>
<dbReference type="Pfam" id="PF02622">
    <property type="entry name" value="DUF179"/>
    <property type="match status" value="1"/>
</dbReference>
<accession>A0A839ST30</accession>
<dbReference type="GO" id="GO:0005829">
    <property type="term" value="C:cytosol"/>
    <property type="evidence" value="ECO:0007669"/>
    <property type="project" value="TreeGrafter"/>
</dbReference>
<dbReference type="InterPro" id="IPR003774">
    <property type="entry name" value="AlgH-like"/>
</dbReference>
<feature type="region of interest" description="Disordered" evidence="3">
    <location>
        <begin position="1"/>
        <end position="20"/>
    </location>
</feature>
<evidence type="ECO:0000256" key="2">
    <source>
        <dbReference type="HAMAP-Rule" id="MF_00758"/>
    </source>
</evidence>
<dbReference type="EMBL" id="JACHXA010000006">
    <property type="protein sequence ID" value="MBB3065961.1"/>
    <property type="molecule type" value="Genomic_DNA"/>
</dbReference>
<evidence type="ECO:0000313" key="4">
    <source>
        <dbReference type="EMBL" id="MBB3065961.1"/>
    </source>
</evidence>
<dbReference type="Gene3D" id="3.40.1740.10">
    <property type="entry name" value="VC0467-like"/>
    <property type="match status" value="1"/>
</dbReference>
<evidence type="ECO:0000313" key="5">
    <source>
        <dbReference type="Proteomes" id="UP000581135"/>
    </source>
</evidence>
<protein>
    <recommendedName>
        <fullName evidence="2">UPF0301 protein FHR98_002264</fullName>
    </recommendedName>
</protein>
<name>A0A839ST30_9PROT</name>
<sequence length="202" mass="21617">MTDQQENQKTDKAQGNSKNTGLTGQLLIAMPGMSDPRFNRSVVYICAHNADGAMGLVINKAVDELTFDDLLEQFEIENQAASDAISIHFGGPVETRRGFVLHSPDYLREGSLQVDEHVALTATVQILQDIAAGAGPRFKLLALGYSGWGPGQLDAEIQQNAWLNVAADDALVFGPDIAAKWESAIRKLGVEPSMLSGSAGHA</sequence>
<evidence type="ECO:0000256" key="3">
    <source>
        <dbReference type="SAM" id="MobiDB-lite"/>
    </source>
</evidence>
<dbReference type="AlphaFoldDB" id="A0A839ST30"/>